<evidence type="ECO:0000313" key="3">
    <source>
        <dbReference type="Proteomes" id="UP000053240"/>
    </source>
</evidence>
<proteinExistence type="predicted"/>
<reference evidence="2 3" key="1">
    <citation type="journal article" date="2015" name="Nat. Commun.">
        <title>Outbred genome sequencing and CRISPR/Cas9 gene editing in butterflies.</title>
        <authorList>
            <person name="Li X."/>
            <person name="Fan D."/>
            <person name="Zhang W."/>
            <person name="Liu G."/>
            <person name="Zhang L."/>
            <person name="Zhao L."/>
            <person name="Fang X."/>
            <person name="Chen L."/>
            <person name="Dong Y."/>
            <person name="Chen Y."/>
            <person name="Ding Y."/>
            <person name="Zhao R."/>
            <person name="Feng M."/>
            <person name="Zhu Y."/>
            <person name="Feng Y."/>
            <person name="Jiang X."/>
            <person name="Zhu D."/>
            <person name="Xiang H."/>
            <person name="Feng X."/>
            <person name="Li S."/>
            <person name="Wang J."/>
            <person name="Zhang G."/>
            <person name="Kronforst M.R."/>
            <person name="Wang W."/>
        </authorList>
    </citation>
    <scope>NUCLEOTIDE SEQUENCE [LARGE SCALE GENOMIC DNA]</scope>
    <source>
        <strain evidence="2">Ya'a_city_454_Pm</strain>
        <tissue evidence="2">Whole body</tissue>
    </source>
</reference>
<dbReference type="STRING" id="76193.A0A194RCU2"/>
<organism evidence="2 3">
    <name type="scientific">Papilio machaon</name>
    <name type="common">Old World swallowtail butterfly</name>
    <dbReference type="NCBI Taxonomy" id="76193"/>
    <lineage>
        <taxon>Eukaryota</taxon>
        <taxon>Metazoa</taxon>
        <taxon>Ecdysozoa</taxon>
        <taxon>Arthropoda</taxon>
        <taxon>Hexapoda</taxon>
        <taxon>Insecta</taxon>
        <taxon>Pterygota</taxon>
        <taxon>Neoptera</taxon>
        <taxon>Endopterygota</taxon>
        <taxon>Lepidoptera</taxon>
        <taxon>Glossata</taxon>
        <taxon>Ditrysia</taxon>
        <taxon>Papilionoidea</taxon>
        <taxon>Papilionidae</taxon>
        <taxon>Papilioninae</taxon>
        <taxon>Papilio</taxon>
    </lineage>
</organism>
<feature type="compositionally biased region" description="Polar residues" evidence="1">
    <location>
        <begin position="68"/>
        <end position="79"/>
    </location>
</feature>
<name>A0A194RCU2_PAPMA</name>
<dbReference type="EMBL" id="KQ460367">
    <property type="protein sequence ID" value="KPJ15442.1"/>
    <property type="molecule type" value="Genomic_DNA"/>
</dbReference>
<accession>A0A194RCU2</accession>
<sequence length="116" mass="11738">MAHESAGGAGGGAGAASPHAASPPHAPRLPHDTSFHHQIMQEFLKKKAAANANGTVPGSPYRNWGIVKSSSGESITSTGATATAHPYRLAAPPALALNAAPPQPSPSDYPLRKTGE</sequence>
<dbReference type="InParanoid" id="A0A194RCU2"/>
<protein>
    <submittedName>
        <fullName evidence="2">Uncharacterized protein</fullName>
    </submittedName>
</protein>
<feature type="region of interest" description="Disordered" evidence="1">
    <location>
        <begin position="95"/>
        <end position="116"/>
    </location>
</feature>
<dbReference type="AlphaFoldDB" id="A0A194RCU2"/>
<evidence type="ECO:0000256" key="1">
    <source>
        <dbReference type="SAM" id="MobiDB-lite"/>
    </source>
</evidence>
<dbReference type="Proteomes" id="UP000053240">
    <property type="component" value="Unassembled WGS sequence"/>
</dbReference>
<feature type="region of interest" description="Disordered" evidence="1">
    <location>
        <begin position="1"/>
        <end position="36"/>
    </location>
</feature>
<feature type="region of interest" description="Disordered" evidence="1">
    <location>
        <begin position="50"/>
        <end position="79"/>
    </location>
</feature>
<keyword evidence="3" id="KW-1185">Reference proteome</keyword>
<gene>
    <name evidence="2" type="ORF">RR48_09371</name>
</gene>
<evidence type="ECO:0000313" key="2">
    <source>
        <dbReference type="EMBL" id="KPJ15442.1"/>
    </source>
</evidence>